<dbReference type="Pfam" id="PF13432">
    <property type="entry name" value="TPR_16"/>
    <property type="match status" value="1"/>
</dbReference>
<keyword evidence="1" id="KW-0802">TPR repeat</keyword>
<name>A0A1G9BTL9_9HYPH</name>
<evidence type="ECO:0000313" key="4">
    <source>
        <dbReference type="Proteomes" id="UP000198894"/>
    </source>
</evidence>
<dbReference type="RefSeq" id="WP_091597011.1">
    <property type="nucleotide sequence ID" value="NZ_FNEE01000015.1"/>
</dbReference>
<protein>
    <submittedName>
        <fullName evidence="3">Tetratricopeptide repeat-containing protein</fullName>
    </submittedName>
</protein>
<dbReference type="InterPro" id="IPR011990">
    <property type="entry name" value="TPR-like_helical_dom_sf"/>
</dbReference>
<dbReference type="Gene3D" id="1.25.40.10">
    <property type="entry name" value="Tetratricopeptide repeat domain"/>
    <property type="match status" value="1"/>
</dbReference>
<feature type="repeat" description="TPR" evidence="1">
    <location>
        <begin position="397"/>
        <end position="430"/>
    </location>
</feature>
<dbReference type="InterPro" id="IPR038740">
    <property type="entry name" value="BioF2-like_GNAT_dom"/>
</dbReference>
<evidence type="ECO:0000256" key="1">
    <source>
        <dbReference type="PROSITE-ProRule" id="PRU00339"/>
    </source>
</evidence>
<dbReference type="AlphaFoldDB" id="A0A1G9BTL9"/>
<dbReference type="Pfam" id="PF13480">
    <property type="entry name" value="Acetyltransf_6"/>
    <property type="match status" value="1"/>
</dbReference>
<accession>A0A1G9BTL9</accession>
<dbReference type="EMBL" id="FNEE01000015">
    <property type="protein sequence ID" value="SDK42808.1"/>
    <property type="molecule type" value="Genomic_DNA"/>
</dbReference>
<dbReference type="InterPro" id="IPR019734">
    <property type="entry name" value="TPR_rpt"/>
</dbReference>
<dbReference type="SUPFAM" id="SSF55729">
    <property type="entry name" value="Acyl-CoA N-acyltransferases (Nat)"/>
    <property type="match status" value="1"/>
</dbReference>
<dbReference type="Proteomes" id="UP000198894">
    <property type="component" value="Unassembled WGS sequence"/>
</dbReference>
<dbReference type="PANTHER" id="PTHR12558:SF13">
    <property type="entry name" value="CELL DIVISION CYCLE PROTEIN 27 HOMOLOG"/>
    <property type="match status" value="1"/>
</dbReference>
<organism evidence="3 4">
    <name type="scientific">Mesorhizobium muleiense</name>
    <dbReference type="NCBI Taxonomy" id="1004279"/>
    <lineage>
        <taxon>Bacteria</taxon>
        <taxon>Pseudomonadati</taxon>
        <taxon>Pseudomonadota</taxon>
        <taxon>Alphaproteobacteria</taxon>
        <taxon>Hyphomicrobiales</taxon>
        <taxon>Phyllobacteriaceae</taxon>
        <taxon>Mesorhizobium</taxon>
    </lineage>
</organism>
<evidence type="ECO:0000259" key="2">
    <source>
        <dbReference type="Pfam" id="PF13480"/>
    </source>
</evidence>
<proteinExistence type="predicted"/>
<dbReference type="InterPro" id="IPR016181">
    <property type="entry name" value="Acyl_CoA_acyltransferase"/>
</dbReference>
<reference evidence="4" key="1">
    <citation type="submission" date="2016-10" db="EMBL/GenBank/DDBJ databases">
        <authorList>
            <person name="Varghese N."/>
            <person name="Submissions S."/>
        </authorList>
    </citation>
    <scope>NUCLEOTIDE SEQUENCE [LARGE SCALE GENOMIC DNA]</scope>
    <source>
        <strain evidence="4">CGMCC 1.11022</strain>
    </source>
</reference>
<feature type="domain" description="BioF2-like acetyltransferase" evidence="2">
    <location>
        <begin position="188"/>
        <end position="331"/>
    </location>
</feature>
<gene>
    <name evidence="3" type="ORF">SAMN05428953_11566</name>
</gene>
<dbReference type="SUPFAM" id="SSF48452">
    <property type="entry name" value="TPR-like"/>
    <property type="match status" value="1"/>
</dbReference>
<sequence length="562" mass="63763">MQIDVLTRPEELNGLRDNWDDLYARDPDAHFFVSWDFLSHYLRRFDGEWFILAARKGPPGSPYVALLPLRLRTSMRKNTGEIYHEVYMGGNLAADYTGILCAPEYAYRAIAVFAKHLKTMHWASLHLENLRMSERRIGWLMEQLSDNRLTMRRIRRVNQVDNIDNCICPAIDLPSSWEDYLLHNLSANTRQKMRRFLRKLENSDEFRITHADASTIERDIDILLEFWRIKWTPRKGKLVPGLVKSNRSLFRQAFERGTLFVPVLWHGDRPLSALAIFLDPVKKSMLFHMVGRDETADMLPSGLVLHGYCIRRAIENGFRTYDFLRGNEPYKYSFGTHDTVLNCTLVRTKTGRNLGDQLDRRSLVGALQQAAGLHKKGWIIQAENIYRQILNTEPTHDQALYGLGHVLGTKGDHRQAAECFGALAAMSPQSVNAWLCLGIAQQSLNDHSAAIESFGRATDLNPGLILAPYALGRSLLALQRTDEAAQAFTLVLENGSPAPAETALRAKARRQLQQLRTAKPLYILKKPEREKPVIQPSLPLGLTTLLTVARPATVSRSTSSVT</sequence>
<dbReference type="GO" id="GO:0051301">
    <property type="term" value="P:cell division"/>
    <property type="evidence" value="ECO:0007669"/>
    <property type="project" value="TreeGrafter"/>
</dbReference>
<dbReference type="Gene3D" id="3.40.630.30">
    <property type="match status" value="1"/>
</dbReference>
<evidence type="ECO:0000313" key="3">
    <source>
        <dbReference type="EMBL" id="SDK42808.1"/>
    </source>
</evidence>
<feature type="repeat" description="TPR" evidence="1">
    <location>
        <begin position="431"/>
        <end position="464"/>
    </location>
</feature>
<dbReference type="SMART" id="SM00028">
    <property type="entry name" value="TPR"/>
    <property type="match status" value="2"/>
</dbReference>
<dbReference type="PANTHER" id="PTHR12558">
    <property type="entry name" value="CELL DIVISION CYCLE 16,23,27"/>
    <property type="match status" value="1"/>
</dbReference>
<keyword evidence="4" id="KW-1185">Reference proteome</keyword>
<dbReference type="PROSITE" id="PS50005">
    <property type="entry name" value="TPR"/>
    <property type="match status" value="2"/>
</dbReference>